<dbReference type="EMBL" id="CP099547">
    <property type="protein sequence ID" value="USR79280.1"/>
    <property type="molecule type" value="Genomic_DNA"/>
</dbReference>
<protein>
    <submittedName>
        <fullName evidence="3">LytR C-terminal domain-containing protein</fullName>
    </submittedName>
</protein>
<sequence length="190" mass="20723">MSTQHDPRAEYRRRLQQRQTVIFGSISAIMAFLFLLGLLVWTGVVPVPFQREFSKEAEPEYLVPCPSSDIQPRELSTLTARVYNSTSINGKAGEVGQNLATLGVTITETANWNGKALPESIRIIAGKNGVDAAYTLRAYFPGATIHFDETNNSEILDVVVGKKFDGIKTGPNEADIAAALEPIEGCKPVQ</sequence>
<keyword evidence="1" id="KW-1133">Transmembrane helix</keyword>
<gene>
    <name evidence="3" type="ORF">NG665_07855</name>
</gene>
<dbReference type="RefSeq" id="WP_252673154.1">
    <property type="nucleotide sequence ID" value="NZ_CP099547.1"/>
</dbReference>
<name>A0ABY5AGF0_9ACTO</name>
<reference evidence="3" key="1">
    <citation type="submission" date="2022-06" db="EMBL/GenBank/DDBJ databases">
        <title>Complete Genome Sequence of Arcanobacterium pinnipediorum strain DSM 28752 isolated from a harbour seal.</title>
        <authorList>
            <person name="Borowiak M."/>
            <person name="Kreitlow A."/>
            <person name="Alssahen M."/>
            <person name="Malorny B."/>
            <person name="Laemmler C."/>
            <person name="Prenger-Berninghoff E."/>
            <person name="Siebert U."/>
            <person name="Ploetz M."/>
            <person name="Abdulmawjood A."/>
        </authorList>
    </citation>
    <scope>NUCLEOTIDE SEQUENCE</scope>
    <source>
        <strain evidence="3">DSM 28752</strain>
    </source>
</reference>
<evidence type="ECO:0000259" key="2">
    <source>
        <dbReference type="Pfam" id="PF13399"/>
    </source>
</evidence>
<feature type="domain" description="LytR/CpsA/Psr regulator C-terminal" evidence="2">
    <location>
        <begin position="78"/>
        <end position="164"/>
    </location>
</feature>
<accession>A0ABY5AGF0</accession>
<feature type="transmembrane region" description="Helical" evidence="1">
    <location>
        <begin position="21"/>
        <end position="44"/>
    </location>
</feature>
<organism evidence="3 4">
    <name type="scientific">Arcanobacterium pinnipediorum</name>
    <dbReference type="NCBI Taxonomy" id="1503041"/>
    <lineage>
        <taxon>Bacteria</taxon>
        <taxon>Bacillati</taxon>
        <taxon>Actinomycetota</taxon>
        <taxon>Actinomycetes</taxon>
        <taxon>Actinomycetales</taxon>
        <taxon>Actinomycetaceae</taxon>
        <taxon>Arcanobacterium</taxon>
    </lineage>
</organism>
<dbReference type="Proteomes" id="UP001056109">
    <property type="component" value="Chromosome"/>
</dbReference>
<evidence type="ECO:0000313" key="3">
    <source>
        <dbReference type="EMBL" id="USR79280.1"/>
    </source>
</evidence>
<dbReference type="Gene3D" id="3.30.70.2390">
    <property type="match status" value="1"/>
</dbReference>
<keyword evidence="1" id="KW-0472">Membrane</keyword>
<keyword evidence="4" id="KW-1185">Reference proteome</keyword>
<dbReference type="Pfam" id="PF13399">
    <property type="entry name" value="LytR_C"/>
    <property type="match status" value="1"/>
</dbReference>
<proteinExistence type="predicted"/>
<evidence type="ECO:0000256" key="1">
    <source>
        <dbReference type="SAM" id="Phobius"/>
    </source>
</evidence>
<evidence type="ECO:0000313" key="4">
    <source>
        <dbReference type="Proteomes" id="UP001056109"/>
    </source>
</evidence>
<dbReference type="InterPro" id="IPR027381">
    <property type="entry name" value="LytR/CpsA/Psr_C"/>
</dbReference>
<keyword evidence="1" id="KW-0812">Transmembrane</keyword>